<name>A0A2H3P4K5_9BACT</name>
<sequence length="136" mass="14427">MSSSKAVASNGAAERATNVLGTPLQPCSHNPETGFYRTGFCTTGPEDRGRHVVCAQMTAEFLSFTKAQGNDLSTPRPAYDFPGLTPGDRWCLCAARWEEARQAGCAPPVVLEATHPAVLEVVDLNVLKTHAVANAA</sequence>
<evidence type="ECO:0000313" key="1">
    <source>
        <dbReference type="EMBL" id="PEN05451.1"/>
    </source>
</evidence>
<accession>A0A2H3P4K5</accession>
<protein>
    <recommendedName>
        <fullName evidence="3">DUF2237 domain-containing protein</fullName>
    </recommendedName>
</protein>
<dbReference type="PANTHER" id="PTHR37466">
    <property type="entry name" value="SLR1628 PROTEIN"/>
    <property type="match status" value="1"/>
</dbReference>
<reference evidence="1 2" key="1">
    <citation type="submission" date="2017-10" db="EMBL/GenBank/DDBJ databases">
        <title>Draft genome of Longimonas halophila.</title>
        <authorList>
            <person name="Goh K.M."/>
            <person name="Shamsir M.S."/>
            <person name="Lim S.W."/>
        </authorList>
    </citation>
    <scope>NUCLEOTIDE SEQUENCE [LARGE SCALE GENOMIC DNA]</scope>
    <source>
        <strain evidence="1 2">KCTC 42399</strain>
    </source>
</reference>
<dbReference type="PANTHER" id="PTHR37466:SF1">
    <property type="entry name" value="SLR1628 PROTEIN"/>
    <property type="match status" value="1"/>
</dbReference>
<dbReference type="OrthoDB" id="9792525at2"/>
<dbReference type="Proteomes" id="UP000221024">
    <property type="component" value="Unassembled WGS sequence"/>
</dbReference>
<dbReference type="RefSeq" id="WP_098063100.1">
    <property type="nucleotide sequence ID" value="NZ_PDEP01000014.1"/>
</dbReference>
<gene>
    <name evidence="1" type="ORF">CRI93_13130</name>
</gene>
<comment type="caution">
    <text evidence="1">The sequence shown here is derived from an EMBL/GenBank/DDBJ whole genome shotgun (WGS) entry which is preliminary data.</text>
</comment>
<organism evidence="1 2">
    <name type="scientific">Longimonas halophila</name>
    <dbReference type="NCBI Taxonomy" id="1469170"/>
    <lineage>
        <taxon>Bacteria</taxon>
        <taxon>Pseudomonadati</taxon>
        <taxon>Rhodothermota</taxon>
        <taxon>Rhodothermia</taxon>
        <taxon>Rhodothermales</taxon>
        <taxon>Salisaetaceae</taxon>
        <taxon>Longimonas</taxon>
    </lineage>
</organism>
<proteinExistence type="predicted"/>
<dbReference type="InterPro" id="IPR018714">
    <property type="entry name" value="DUF2237"/>
</dbReference>
<evidence type="ECO:0000313" key="2">
    <source>
        <dbReference type="Proteomes" id="UP000221024"/>
    </source>
</evidence>
<dbReference type="AlphaFoldDB" id="A0A2H3P4K5"/>
<dbReference type="Pfam" id="PF09996">
    <property type="entry name" value="DUF2237"/>
    <property type="match status" value="1"/>
</dbReference>
<evidence type="ECO:0008006" key="3">
    <source>
        <dbReference type="Google" id="ProtNLM"/>
    </source>
</evidence>
<dbReference type="Gene3D" id="3.30.56.110">
    <property type="entry name" value="Protein of unknown function DUF2237"/>
    <property type="match status" value="1"/>
</dbReference>
<dbReference type="EMBL" id="PDEP01000014">
    <property type="protein sequence ID" value="PEN05451.1"/>
    <property type="molecule type" value="Genomic_DNA"/>
</dbReference>
<keyword evidence="2" id="KW-1185">Reference proteome</keyword>